<feature type="compositionally biased region" description="Basic and acidic residues" evidence="1">
    <location>
        <begin position="611"/>
        <end position="632"/>
    </location>
</feature>
<dbReference type="InterPro" id="IPR036378">
    <property type="entry name" value="FAS1_dom_sf"/>
</dbReference>
<dbReference type="RefSeq" id="XP_013416774.1">
    <property type="nucleotide sequence ID" value="XM_013561320.1"/>
</dbReference>
<dbReference type="PROSITE" id="PS50213">
    <property type="entry name" value="FAS1"/>
    <property type="match status" value="2"/>
</dbReference>
<dbReference type="AlphaFoldDB" id="A0A1S3K2Z1"/>
<proteinExistence type="predicted"/>
<feature type="compositionally biased region" description="Low complexity" evidence="1">
    <location>
        <begin position="587"/>
        <end position="599"/>
    </location>
</feature>
<dbReference type="KEGG" id="lak:106178210"/>
<evidence type="ECO:0000256" key="2">
    <source>
        <dbReference type="SAM" id="SignalP"/>
    </source>
</evidence>
<dbReference type="STRING" id="7574.A0A1S3K2Z1"/>
<evidence type="ECO:0000313" key="4">
    <source>
        <dbReference type="Proteomes" id="UP000085678"/>
    </source>
</evidence>
<name>A0A1S3K2Z1_LINAN</name>
<keyword evidence="4" id="KW-1185">Reference proteome</keyword>
<feature type="region of interest" description="Disordered" evidence="1">
    <location>
        <begin position="662"/>
        <end position="705"/>
    </location>
</feature>
<dbReference type="InterPro" id="IPR050904">
    <property type="entry name" value="Adhesion/Biosynth-related"/>
</dbReference>
<evidence type="ECO:0000313" key="5">
    <source>
        <dbReference type="RefSeq" id="XP_013416774.1"/>
    </source>
</evidence>
<feature type="region of interest" description="Disordered" evidence="1">
    <location>
        <begin position="581"/>
        <end position="632"/>
    </location>
</feature>
<protein>
    <submittedName>
        <fullName evidence="5">Uncharacterized protein LOC106178210</fullName>
    </submittedName>
</protein>
<dbReference type="SMART" id="SM00554">
    <property type="entry name" value="FAS1"/>
    <property type="match status" value="2"/>
</dbReference>
<dbReference type="Pfam" id="PF02469">
    <property type="entry name" value="Fasciclin"/>
    <property type="match status" value="2"/>
</dbReference>
<dbReference type="SUPFAM" id="SSF82153">
    <property type="entry name" value="FAS1 domain"/>
    <property type="match status" value="2"/>
</dbReference>
<dbReference type="GeneID" id="106178210"/>
<feature type="domain" description="FAS1" evidence="3">
    <location>
        <begin position="310"/>
        <end position="456"/>
    </location>
</feature>
<feature type="signal peptide" evidence="2">
    <location>
        <begin position="1"/>
        <end position="17"/>
    </location>
</feature>
<keyword evidence="2" id="KW-0732">Signal</keyword>
<reference evidence="5" key="1">
    <citation type="submission" date="2025-08" db="UniProtKB">
        <authorList>
            <consortium name="RefSeq"/>
        </authorList>
    </citation>
    <scope>IDENTIFICATION</scope>
    <source>
        <tissue evidence="5">Gonads</tissue>
    </source>
</reference>
<evidence type="ECO:0000256" key="1">
    <source>
        <dbReference type="SAM" id="MobiDB-lite"/>
    </source>
</evidence>
<accession>A0A1S3K2Z1</accession>
<feature type="domain" description="FAS1" evidence="3">
    <location>
        <begin position="169"/>
        <end position="301"/>
    </location>
</feature>
<dbReference type="Gene3D" id="2.30.180.10">
    <property type="entry name" value="FAS1 domain"/>
    <property type="match status" value="2"/>
</dbReference>
<gene>
    <name evidence="5" type="primary">LOC106178210</name>
</gene>
<dbReference type="InParanoid" id="A0A1S3K2Z1"/>
<dbReference type="PANTHER" id="PTHR10900:SF77">
    <property type="entry name" value="FI19380P1"/>
    <property type="match status" value="1"/>
</dbReference>
<dbReference type="Proteomes" id="UP000085678">
    <property type="component" value="Unplaced"/>
</dbReference>
<dbReference type="GO" id="GO:0005615">
    <property type="term" value="C:extracellular space"/>
    <property type="evidence" value="ECO:0007669"/>
    <property type="project" value="TreeGrafter"/>
</dbReference>
<dbReference type="InterPro" id="IPR000782">
    <property type="entry name" value="FAS1_domain"/>
</dbReference>
<dbReference type="OrthoDB" id="286301at2759"/>
<sequence length="780" mass="86623">MVFRYILFLGIIAALEAVDFLHQANAGVHSHDHGNYGHGDFGGYDGYEDDGGYDDSHYSDHPSHGEYGYRGYNGGHDSHGHGGSSHGYDVDHNAHGYGGGHHGQNGRSGYIRHHDSHSFYSSSHGGYDDDSGYNGGHDGFEFRHGGGGYGSKRRGYKSSRNYRKEFKPNIKQLLFIKASKFATILLRCSSNDSTLEEVCTYGAGPFTVFAPTDYAFDKLSDDLQVALEECNQTAIDFLRNHIVSGFVMSKEFKNEASFLTLNNDRIRVTNDGYATIASGSKILKRDLWAKNGVVHLVDCYLCFPFLDLSNTTEAQSIASDNNFQIFFDLFNGVDLFDHTDHTDDYNDHGYYSGYGKGCTFLIPTDDAFNNLPTEVQNFLMASENSDVLKELAKCHKIIGTFYEKSLHYDMAVKTKCGLKLWITKAYNGSIQVNGATLQTTDICTTNGVIHTIDRLIIPPDLYDEIFMLPDAYGDPCGHLCEQYERKPFERTTSTVTATTVVRTLTDTLPTAQTILSTVSTSASTDTTTGKAETTTQKYDHKYHHHHHHHPNPGHKELIKSLLKILLLKKGHIYDSLHAHSGDSHRYSSNNDGDNSTNTGQVNRIHNHFGNHHGDQLGRSEDGTVHKNQETTNRKLEGRLIEFIRKRLKQFIVERLLQADGDGDSHSLESASLRRGNGTVHGFENGTSPASSPQSNGDSSVKKSDLEDAEIAGLTTIVTEDPELMDNFLQQMLELDDVVFNIMEEVFGMDVKLMVGLLPEGDLEAPAHVQQAIQDMRAEGA</sequence>
<feature type="compositionally biased region" description="Polar residues" evidence="1">
    <location>
        <begin position="684"/>
        <end position="698"/>
    </location>
</feature>
<feature type="chain" id="PRO_5010266399" evidence="2">
    <location>
        <begin position="18"/>
        <end position="780"/>
    </location>
</feature>
<organism evidence="4 5">
    <name type="scientific">Lingula anatina</name>
    <name type="common">Brachiopod</name>
    <name type="synonym">Lingula unguis</name>
    <dbReference type="NCBI Taxonomy" id="7574"/>
    <lineage>
        <taxon>Eukaryota</taxon>
        <taxon>Metazoa</taxon>
        <taxon>Spiralia</taxon>
        <taxon>Lophotrochozoa</taxon>
        <taxon>Brachiopoda</taxon>
        <taxon>Linguliformea</taxon>
        <taxon>Lingulata</taxon>
        <taxon>Lingulida</taxon>
        <taxon>Linguloidea</taxon>
        <taxon>Lingulidae</taxon>
        <taxon>Lingula</taxon>
    </lineage>
</organism>
<dbReference type="PANTHER" id="PTHR10900">
    <property type="entry name" value="PERIOSTIN-RELATED"/>
    <property type="match status" value="1"/>
</dbReference>
<evidence type="ECO:0000259" key="3">
    <source>
        <dbReference type="PROSITE" id="PS50213"/>
    </source>
</evidence>